<feature type="domain" description="Amine oxidase" evidence="4">
    <location>
        <begin position="16"/>
        <end position="469"/>
    </location>
</feature>
<evidence type="ECO:0000256" key="3">
    <source>
        <dbReference type="ARBA" id="ARBA00023002"/>
    </source>
</evidence>
<dbReference type="InterPro" id="IPR001613">
    <property type="entry name" value="Flavin_amine_oxidase"/>
</dbReference>
<dbReference type="InterPro" id="IPR002937">
    <property type="entry name" value="Amino_oxidase"/>
</dbReference>
<dbReference type="Gene3D" id="3.50.50.60">
    <property type="entry name" value="FAD/NAD(P)-binding domain"/>
    <property type="match status" value="1"/>
</dbReference>
<comment type="cofactor">
    <cofactor evidence="1">
        <name>FAD</name>
        <dbReference type="ChEBI" id="CHEBI:57692"/>
    </cofactor>
</comment>
<dbReference type="PANTHER" id="PTHR43563">
    <property type="entry name" value="AMINE OXIDASE"/>
    <property type="match status" value="1"/>
</dbReference>
<comment type="caution">
    <text evidence="5">The sequence shown here is derived from an EMBL/GenBank/DDBJ whole genome shotgun (WGS) entry which is preliminary data.</text>
</comment>
<dbReference type="SUPFAM" id="SSF51905">
    <property type="entry name" value="FAD/NAD(P)-binding domain"/>
    <property type="match status" value="1"/>
</dbReference>
<proteinExistence type="inferred from homology"/>
<dbReference type="InterPro" id="IPR036188">
    <property type="entry name" value="FAD/NAD-bd_sf"/>
</dbReference>
<dbReference type="InterPro" id="IPR050703">
    <property type="entry name" value="Flavin_MAO"/>
</dbReference>
<dbReference type="Pfam" id="PF01593">
    <property type="entry name" value="Amino_oxidase"/>
    <property type="match status" value="1"/>
</dbReference>
<accession>A0ABU5RT88</accession>
<dbReference type="Proteomes" id="UP001304461">
    <property type="component" value="Unassembled WGS sequence"/>
</dbReference>
<evidence type="ECO:0000313" key="5">
    <source>
        <dbReference type="EMBL" id="MEA5390953.1"/>
    </source>
</evidence>
<dbReference type="EMBL" id="JAYGHX010000003">
    <property type="protein sequence ID" value="MEA5390953.1"/>
    <property type="molecule type" value="Genomic_DNA"/>
</dbReference>
<sequence>MKDVIVKDVIVVGAGLAGLVAARELRRAGLSVQVIEAAPAVGGRMVRAPLNQEGAGPAGARPPAWIDLGGQWVGATHSRFRSLLEAHGLRRFPSPHDGETVLCFGSHRCTFSGFFQGFPEGQPPSVPRADWQDAMQALERFQELVASLPEGHPHHHPDADALDRLSFQDWIEAHTHTPFAAWYFAYFCRAVGFLGPAEPDQVSLLHVAWGQRTAPQGDHPEEELIHGGAGQLPALLAGGLEDALVLGEPVRAIHQPEGPAGPGAEGTVTVTTDNGCHHGRAVIVAMPPAMAGAIRFSPALPADRRALHKGMAMGRCTKVLVAYRSPWWRQAGLAGIGIGDRPWVELCADSSDPETGLGVIAAFVAGRRQERWSALGPEPRRAAVLEDLAAYFGPMALEPLDYVEKDWPREPFVGGAFAGWMPPGLWTGSGDALLRPHGRVFWAGTEVAERWPGFFEGAVASGERAAAEVVALLG</sequence>
<protein>
    <submittedName>
        <fullName evidence="5">Flavin monoamine oxidase family protein</fullName>
    </submittedName>
</protein>
<evidence type="ECO:0000313" key="6">
    <source>
        <dbReference type="Proteomes" id="UP001304461"/>
    </source>
</evidence>
<dbReference type="RefSeq" id="WP_323305014.1">
    <property type="nucleotide sequence ID" value="NZ_JAYGHX010000003.1"/>
</dbReference>
<comment type="similarity">
    <text evidence="2">Belongs to the flavin monoamine oxidase family.</text>
</comment>
<dbReference type="PRINTS" id="PR00757">
    <property type="entry name" value="AMINEOXDASEF"/>
</dbReference>
<evidence type="ECO:0000256" key="1">
    <source>
        <dbReference type="ARBA" id="ARBA00001974"/>
    </source>
</evidence>
<evidence type="ECO:0000256" key="2">
    <source>
        <dbReference type="ARBA" id="ARBA00005995"/>
    </source>
</evidence>
<evidence type="ECO:0000259" key="4">
    <source>
        <dbReference type="Pfam" id="PF01593"/>
    </source>
</evidence>
<keyword evidence="6" id="KW-1185">Reference proteome</keyword>
<reference evidence="5 6" key="1">
    <citation type="submission" date="2023-12" db="EMBL/GenBank/DDBJ databases">
        <title>Baltic Sea Cyanobacteria.</title>
        <authorList>
            <person name="Delbaje E."/>
            <person name="Fewer D.P."/>
            <person name="Shishido T.K."/>
        </authorList>
    </citation>
    <scope>NUCLEOTIDE SEQUENCE [LARGE SCALE GENOMIC DNA]</scope>
    <source>
        <strain evidence="5 6">UHCC 0139</strain>
    </source>
</reference>
<gene>
    <name evidence="5" type="ORF">VB738_06725</name>
</gene>
<dbReference type="SUPFAM" id="SSF54373">
    <property type="entry name" value="FAD-linked reductases, C-terminal domain"/>
    <property type="match status" value="1"/>
</dbReference>
<name>A0ABU5RT88_9CYAN</name>
<organism evidence="5 6">
    <name type="scientific">Cyanobium gracile UHCC 0139</name>
    <dbReference type="NCBI Taxonomy" id="3110308"/>
    <lineage>
        <taxon>Bacteria</taxon>
        <taxon>Bacillati</taxon>
        <taxon>Cyanobacteriota</taxon>
        <taxon>Cyanophyceae</taxon>
        <taxon>Synechococcales</taxon>
        <taxon>Prochlorococcaceae</taxon>
        <taxon>Cyanobium</taxon>
    </lineage>
</organism>
<dbReference type="PANTHER" id="PTHR43563:SF1">
    <property type="entry name" value="AMINE OXIDASE [FLAVIN-CONTAINING] B"/>
    <property type="match status" value="1"/>
</dbReference>
<keyword evidence="3" id="KW-0560">Oxidoreductase</keyword>